<evidence type="ECO:0000259" key="2">
    <source>
        <dbReference type="Pfam" id="PF13845"/>
    </source>
</evidence>
<dbReference type="OrthoDB" id="3381205at2"/>
<keyword evidence="1" id="KW-0732">Signal</keyword>
<dbReference type="InterPro" id="IPR026004">
    <property type="entry name" value="Septum_form"/>
</dbReference>
<evidence type="ECO:0000313" key="3">
    <source>
        <dbReference type="EMBL" id="RNL79697.1"/>
    </source>
</evidence>
<feature type="chain" id="PRO_5038537153" description="Septum formation-related domain-containing protein" evidence="1">
    <location>
        <begin position="21"/>
        <end position="260"/>
    </location>
</feature>
<protein>
    <recommendedName>
        <fullName evidence="2">Septum formation-related domain-containing protein</fullName>
    </recommendedName>
</protein>
<gene>
    <name evidence="3" type="ORF">EFL95_12100</name>
</gene>
<organism evidence="3 4">
    <name type="scientific">Nocardioides marmorisolisilvae</name>
    <dbReference type="NCBI Taxonomy" id="1542737"/>
    <lineage>
        <taxon>Bacteria</taxon>
        <taxon>Bacillati</taxon>
        <taxon>Actinomycetota</taxon>
        <taxon>Actinomycetes</taxon>
        <taxon>Propionibacteriales</taxon>
        <taxon>Nocardioidaceae</taxon>
        <taxon>Nocardioides</taxon>
    </lineage>
</organism>
<sequence>MLRRAHLALVVVCLALAACANPLQSENDSDRKATPKVGACRNLTASDLNTQTNATRVVACTQPHTAVTFASGTLPFGTGQSYADARHNRFVFTTCQKAFADFIGADESLALRVRLSWAWFRPSQRGWSNGARWYRCDLVGGPAGASRLVDLPADARDLLGKGDPDTWLACANGATVAHGKKVPCTAKHTWRAVTTIKLGAPDDPYPGDDVIEARTRSYCQESVRSWLHYPSDYEYGFTWFKQDRWAEGNRRSICWARTGK</sequence>
<dbReference type="AlphaFoldDB" id="A0A3N0DVP9"/>
<keyword evidence="4" id="KW-1185">Reference proteome</keyword>
<feature type="domain" description="Septum formation-related" evidence="2">
    <location>
        <begin position="114"/>
        <end position="254"/>
    </location>
</feature>
<comment type="caution">
    <text evidence="3">The sequence shown here is derived from an EMBL/GenBank/DDBJ whole genome shotgun (WGS) entry which is preliminary data.</text>
</comment>
<dbReference type="PROSITE" id="PS51257">
    <property type="entry name" value="PROKAR_LIPOPROTEIN"/>
    <property type="match status" value="1"/>
</dbReference>
<evidence type="ECO:0000256" key="1">
    <source>
        <dbReference type="SAM" id="SignalP"/>
    </source>
</evidence>
<name>A0A3N0DVP9_9ACTN</name>
<accession>A0A3N0DVP9</accession>
<dbReference type="EMBL" id="RJSG01000002">
    <property type="protein sequence ID" value="RNL79697.1"/>
    <property type="molecule type" value="Genomic_DNA"/>
</dbReference>
<feature type="domain" description="Septum formation-related" evidence="2">
    <location>
        <begin position="27"/>
        <end position="110"/>
    </location>
</feature>
<evidence type="ECO:0000313" key="4">
    <source>
        <dbReference type="Proteomes" id="UP000277094"/>
    </source>
</evidence>
<dbReference type="Pfam" id="PF13845">
    <property type="entry name" value="Septum_form"/>
    <property type="match status" value="2"/>
</dbReference>
<reference evidence="3 4" key="1">
    <citation type="submission" date="2018-11" db="EMBL/GenBank/DDBJ databases">
        <authorList>
            <person name="Li F."/>
        </authorList>
    </citation>
    <scope>NUCLEOTIDE SEQUENCE [LARGE SCALE GENOMIC DNA]</scope>
    <source>
        <strain evidence="3 4">KIS18-7</strain>
    </source>
</reference>
<dbReference type="Proteomes" id="UP000277094">
    <property type="component" value="Unassembled WGS sequence"/>
</dbReference>
<proteinExistence type="predicted"/>
<feature type="signal peptide" evidence="1">
    <location>
        <begin position="1"/>
        <end position="20"/>
    </location>
</feature>
<dbReference type="RefSeq" id="WP_123234201.1">
    <property type="nucleotide sequence ID" value="NZ_RJSG01000002.1"/>
</dbReference>